<evidence type="ECO:0000256" key="9">
    <source>
        <dbReference type="ARBA" id="ARBA00022741"/>
    </source>
</evidence>
<keyword evidence="2" id="KW-0723">Serine/threonine-protein kinase</keyword>
<dbReference type="Pfam" id="PF07645">
    <property type="entry name" value="EGF_CA"/>
    <property type="match status" value="1"/>
</dbReference>
<evidence type="ECO:0000256" key="8">
    <source>
        <dbReference type="ARBA" id="ARBA00022737"/>
    </source>
</evidence>
<dbReference type="InterPro" id="IPR045274">
    <property type="entry name" value="WAK-like"/>
</dbReference>
<comment type="catalytic activity">
    <reaction evidence="17">
        <text>L-threonyl-[protein] + ATP = O-phospho-L-threonyl-[protein] + ADP + H(+)</text>
        <dbReference type="Rhea" id="RHEA:46608"/>
        <dbReference type="Rhea" id="RHEA-COMP:11060"/>
        <dbReference type="Rhea" id="RHEA-COMP:11605"/>
        <dbReference type="ChEBI" id="CHEBI:15378"/>
        <dbReference type="ChEBI" id="CHEBI:30013"/>
        <dbReference type="ChEBI" id="CHEBI:30616"/>
        <dbReference type="ChEBI" id="CHEBI:61977"/>
        <dbReference type="ChEBI" id="CHEBI:456216"/>
    </reaction>
</comment>
<dbReference type="InterPro" id="IPR008271">
    <property type="entry name" value="Ser/Thr_kinase_AS"/>
</dbReference>
<dbReference type="PANTHER" id="PTHR27005">
    <property type="entry name" value="WALL-ASSOCIATED RECEPTOR KINASE-LIKE 21"/>
    <property type="match status" value="1"/>
</dbReference>
<evidence type="ECO:0000256" key="15">
    <source>
        <dbReference type="ARBA" id="ARBA00023180"/>
    </source>
</evidence>
<evidence type="ECO:0000256" key="5">
    <source>
        <dbReference type="ARBA" id="ARBA00022679"/>
    </source>
</evidence>
<dbReference type="GO" id="GO:0005509">
    <property type="term" value="F:calcium ion binding"/>
    <property type="evidence" value="ECO:0007669"/>
    <property type="project" value="InterPro"/>
</dbReference>
<dbReference type="GO" id="GO:0005524">
    <property type="term" value="F:ATP binding"/>
    <property type="evidence" value="ECO:0007669"/>
    <property type="project" value="UniProtKB-KW"/>
</dbReference>
<dbReference type="InterPro" id="IPR000152">
    <property type="entry name" value="EGF-type_Asp/Asn_hydroxyl_site"/>
</dbReference>
<proteinExistence type="predicted"/>
<dbReference type="InterPro" id="IPR025287">
    <property type="entry name" value="WAK_GUB"/>
</dbReference>
<dbReference type="InterPro" id="IPR001245">
    <property type="entry name" value="Ser-Thr/Tyr_kinase_cat_dom"/>
</dbReference>
<dbReference type="SMART" id="SM00181">
    <property type="entry name" value="EGF"/>
    <property type="match status" value="2"/>
</dbReference>
<evidence type="ECO:0000256" key="11">
    <source>
        <dbReference type="ARBA" id="ARBA00022840"/>
    </source>
</evidence>
<evidence type="ECO:0000256" key="19">
    <source>
        <dbReference type="PROSITE-ProRule" id="PRU00076"/>
    </source>
</evidence>
<evidence type="ECO:0000256" key="20">
    <source>
        <dbReference type="SAM" id="Phobius"/>
    </source>
</evidence>
<dbReference type="SUPFAM" id="SSF57196">
    <property type="entry name" value="EGF/Laminin"/>
    <property type="match status" value="1"/>
</dbReference>
<dbReference type="Gene3D" id="2.10.25.10">
    <property type="entry name" value="Laminin"/>
    <property type="match status" value="2"/>
</dbReference>
<protein>
    <submittedName>
        <fullName evidence="23">Uncharacterized protein</fullName>
    </submittedName>
</protein>
<dbReference type="PROSITE" id="PS00108">
    <property type="entry name" value="PROTEIN_KINASE_ST"/>
    <property type="match status" value="1"/>
</dbReference>
<dbReference type="InterPro" id="IPR001881">
    <property type="entry name" value="EGF-like_Ca-bd_dom"/>
</dbReference>
<evidence type="ECO:0000256" key="2">
    <source>
        <dbReference type="ARBA" id="ARBA00022527"/>
    </source>
</evidence>
<keyword evidence="8" id="KW-0677">Repeat</keyword>
<dbReference type="InterPro" id="IPR000719">
    <property type="entry name" value="Prot_kinase_dom"/>
</dbReference>
<keyword evidence="9" id="KW-0547">Nucleotide-binding</keyword>
<dbReference type="Pfam" id="PF13947">
    <property type="entry name" value="GUB_WAK_bind"/>
    <property type="match status" value="1"/>
</dbReference>
<evidence type="ECO:0000256" key="12">
    <source>
        <dbReference type="ARBA" id="ARBA00022989"/>
    </source>
</evidence>
<dbReference type="PROSITE" id="PS00010">
    <property type="entry name" value="ASX_HYDROXYL"/>
    <property type="match status" value="1"/>
</dbReference>
<dbReference type="FunFam" id="3.30.200.20:FF:000043">
    <property type="entry name" value="Wall-associated receptor kinase 2"/>
    <property type="match status" value="1"/>
</dbReference>
<evidence type="ECO:0000259" key="21">
    <source>
        <dbReference type="PROSITE" id="PS50011"/>
    </source>
</evidence>
<feature type="domain" description="EGF-like" evidence="22">
    <location>
        <begin position="293"/>
        <end position="329"/>
    </location>
</feature>
<comment type="function">
    <text evidence="18">Serine/threonine-protein kinase that may function as a signaling receptor of extracellular matrix component. Binding to pectin may have significance in the control of cell expansion, morphogenesis and development.</text>
</comment>
<dbReference type="InterPro" id="IPR049883">
    <property type="entry name" value="NOTCH1_EGF-like"/>
</dbReference>
<sequence>MDRETKTSNLKGSAPILQLVAQTKPGCRSACGDLRTISYPFGIHTDTSECYYEGSTSFRITCDESRDPPVAYWNNSNIPVVNISLENHEMLIKLRVASDCYTSSGERISESSPERKPKLGNFSLSASKNRFFVVGCDSYAYFTGKVGHGFSTGCMSLCNSITDVTNGSCAGVGCCQTSFPSNMGVYNISLKSYYNHTHVHDFNPCGYAFVAADGYFNFSTVSLKNITQKRMPAVLDWAIGNEKCEAAKRNISSYMCKENTNCTDADDGKRYRCHCKQGYSGNPYLSGTYGCQDINECNSQNNPCNMTCINLYGSFKCSCGKGYEGDGFRNGTGCTREVRSKNTSSDTALGIKEEDENRGTICLKMSDITAKKHISLFLTSINSVFSQYMLEGVGLGAGCGLLLLLAFWALQKRKEKREREKFFKENGGHRLEELVSQHRSGFEILKLFTADELKRATDNYHESRILGQGGQGTVYKGTLMNNRVVAIKKAKQLDRSQVDDFINEVVILSQISHKNVVKLIGCCLETELPLLVYEFVTNGTLSEHLHDSDGTSTSLSTWGARLRVAAEAAGALSYLHSDVAIPIYHRDIKSANILLDENFTAKVSDFGASRVVPVDQTQLNTLVQGTFGYIDPEYFHTSQLTEKSDVYSFGVVLAELLTGMKAISFDKPEKDRNLSLFFVMAVKDDRILEIIDKRVLNEGNVDHIREVGLLACRCLKVRGEDRPSMKEIAVELEGLLRATDTHPWTNQENENLGDSEYLLGDGYMDSAGGISTMVSEDTTRSQMLSFRIADAR</sequence>
<evidence type="ECO:0000256" key="1">
    <source>
        <dbReference type="ARBA" id="ARBA00004479"/>
    </source>
</evidence>
<keyword evidence="6 20" id="KW-0812">Transmembrane</keyword>
<evidence type="ECO:0000256" key="4">
    <source>
        <dbReference type="ARBA" id="ARBA00022553"/>
    </source>
</evidence>
<dbReference type="SUPFAM" id="SSF56112">
    <property type="entry name" value="Protein kinase-like (PK-like)"/>
    <property type="match status" value="1"/>
</dbReference>
<dbReference type="PANTHER" id="PTHR27005:SF511">
    <property type="entry name" value="WALL-ASSOCIATED RECEPTOR KINASE 1-RELATED"/>
    <property type="match status" value="1"/>
</dbReference>
<dbReference type="Pfam" id="PF07714">
    <property type="entry name" value="PK_Tyr_Ser-Thr"/>
    <property type="match status" value="1"/>
</dbReference>
<dbReference type="InterPro" id="IPR011009">
    <property type="entry name" value="Kinase-like_dom_sf"/>
</dbReference>
<keyword evidence="7" id="KW-0732">Signal</keyword>
<evidence type="ECO:0000256" key="16">
    <source>
        <dbReference type="ARBA" id="ARBA00047558"/>
    </source>
</evidence>
<comment type="subcellular location">
    <subcellularLocation>
        <location evidence="1">Membrane</location>
        <topology evidence="1">Single-pass type I membrane protein</topology>
    </subcellularLocation>
</comment>
<evidence type="ECO:0000256" key="14">
    <source>
        <dbReference type="ARBA" id="ARBA00023157"/>
    </source>
</evidence>
<dbReference type="SMART" id="SM00220">
    <property type="entry name" value="S_TKc"/>
    <property type="match status" value="1"/>
</dbReference>
<dbReference type="Gene3D" id="3.30.200.20">
    <property type="entry name" value="Phosphorylase Kinase, domain 1"/>
    <property type="match status" value="1"/>
</dbReference>
<dbReference type="PROSITE" id="PS50011">
    <property type="entry name" value="PROTEIN_KINASE_DOM"/>
    <property type="match status" value="1"/>
</dbReference>
<dbReference type="GO" id="GO:0004674">
    <property type="term" value="F:protein serine/threonine kinase activity"/>
    <property type="evidence" value="ECO:0007669"/>
    <property type="project" value="UniProtKB-KW"/>
</dbReference>
<dbReference type="InterPro" id="IPR000742">
    <property type="entry name" value="EGF"/>
</dbReference>
<evidence type="ECO:0000256" key="3">
    <source>
        <dbReference type="ARBA" id="ARBA00022536"/>
    </source>
</evidence>
<organism evidence="23 24">
    <name type="scientific">Trapa incisa</name>
    <dbReference type="NCBI Taxonomy" id="236973"/>
    <lineage>
        <taxon>Eukaryota</taxon>
        <taxon>Viridiplantae</taxon>
        <taxon>Streptophyta</taxon>
        <taxon>Embryophyta</taxon>
        <taxon>Tracheophyta</taxon>
        <taxon>Spermatophyta</taxon>
        <taxon>Magnoliopsida</taxon>
        <taxon>eudicotyledons</taxon>
        <taxon>Gunneridae</taxon>
        <taxon>Pentapetalae</taxon>
        <taxon>rosids</taxon>
        <taxon>malvids</taxon>
        <taxon>Myrtales</taxon>
        <taxon>Lythraceae</taxon>
        <taxon>Trapa</taxon>
    </lineage>
</organism>
<dbReference type="Proteomes" id="UP001345219">
    <property type="component" value="Chromosome 23"/>
</dbReference>
<evidence type="ECO:0000256" key="18">
    <source>
        <dbReference type="ARBA" id="ARBA00058961"/>
    </source>
</evidence>
<keyword evidence="4" id="KW-0597">Phosphoprotein</keyword>
<dbReference type="GO" id="GO:0005886">
    <property type="term" value="C:plasma membrane"/>
    <property type="evidence" value="ECO:0007669"/>
    <property type="project" value="TreeGrafter"/>
</dbReference>
<evidence type="ECO:0000259" key="22">
    <source>
        <dbReference type="PROSITE" id="PS50026"/>
    </source>
</evidence>
<accession>A0AAN7K8H2</accession>
<dbReference type="PROSITE" id="PS01187">
    <property type="entry name" value="EGF_CA"/>
    <property type="match status" value="1"/>
</dbReference>
<comment type="caution">
    <text evidence="23">The sequence shown here is derived from an EMBL/GenBank/DDBJ whole genome shotgun (WGS) entry which is preliminary data.</text>
</comment>
<dbReference type="FunFam" id="1.10.510.10:FF:000084">
    <property type="entry name" value="Wall-associated receptor kinase 2"/>
    <property type="match status" value="1"/>
</dbReference>
<dbReference type="SMART" id="SM00179">
    <property type="entry name" value="EGF_CA"/>
    <property type="match status" value="1"/>
</dbReference>
<feature type="domain" description="Protein kinase" evidence="21">
    <location>
        <begin position="460"/>
        <end position="745"/>
    </location>
</feature>
<keyword evidence="11" id="KW-0067">ATP-binding</keyword>
<evidence type="ECO:0000256" key="13">
    <source>
        <dbReference type="ARBA" id="ARBA00023136"/>
    </source>
</evidence>
<reference evidence="23 24" key="1">
    <citation type="journal article" date="2023" name="Hortic Res">
        <title>Pangenome of water caltrop reveals structural variations and asymmetric subgenome divergence after allopolyploidization.</title>
        <authorList>
            <person name="Zhang X."/>
            <person name="Chen Y."/>
            <person name="Wang L."/>
            <person name="Yuan Y."/>
            <person name="Fang M."/>
            <person name="Shi L."/>
            <person name="Lu R."/>
            <person name="Comes H.P."/>
            <person name="Ma Y."/>
            <person name="Chen Y."/>
            <person name="Huang G."/>
            <person name="Zhou Y."/>
            <person name="Zheng Z."/>
            <person name="Qiu Y."/>
        </authorList>
    </citation>
    <scope>NUCLEOTIDE SEQUENCE [LARGE SCALE GENOMIC DNA]</scope>
    <source>
        <tissue evidence="23">Roots</tissue>
    </source>
</reference>
<dbReference type="PROSITE" id="PS50026">
    <property type="entry name" value="EGF_3"/>
    <property type="match status" value="1"/>
</dbReference>
<evidence type="ECO:0000256" key="17">
    <source>
        <dbReference type="ARBA" id="ARBA00047951"/>
    </source>
</evidence>
<evidence type="ECO:0000313" key="23">
    <source>
        <dbReference type="EMBL" id="KAK4761712.1"/>
    </source>
</evidence>
<keyword evidence="10" id="KW-0418">Kinase</keyword>
<feature type="transmembrane region" description="Helical" evidence="20">
    <location>
        <begin position="388"/>
        <end position="410"/>
    </location>
</feature>
<dbReference type="EMBL" id="JAXIOK010000009">
    <property type="protein sequence ID" value="KAK4761712.1"/>
    <property type="molecule type" value="Genomic_DNA"/>
</dbReference>
<keyword evidence="15" id="KW-0325">Glycoprotein</keyword>
<evidence type="ECO:0000256" key="10">
    <source>
        <dbReference type="ARBA" id="ARBA00022777"/>
    </source>
</evidence>
<evidence type="ECO:0000256" key="7">
    <source>
        <dbReference type="ARBA" id="ARBA00022729"/>
    </source>
</evidence>
<evidence type="ECO:0000256" key="6">
    <source>
        <dbReference type="ARBA" id="ARBA00022692"/>
    </source>
</evidence>
<gene>
    <name evidence="23" type="ORF">SAY87_029596</name>
</gene>
<dbReference type="CDD" id="cd00054">
    <property type="entry name" value="EGF_CA"/>
    <property type="match status" value="1"/>
</dbReference>
<keyword evidence="3 19" id="KW-0245">EGF-like domain</keyword>
<keyword evidence="12 20" id="KW-1133">Transmembrane helix</keyword>
<dbReference type="CDD" id="cd14066">
    <property type="entry name" value="STKc_IRAK"/>
    <property type="match status" value="1"/>
</dbReference>
<dbReference type="GO" id="GO:0007166">
    <property type="term" value="P:cell surface receptor signaling pathway"/>
    <property type="evidence" value="ECO:0007669"/>
    <property type="project" value="InterPro"/>
</dbReference>
<keyword evidence="24" id="KW-1185">Reference proteome</keyword>
<keyword evidence="5" id="KW-0808">Transferase</keyword>
<dbReference type="InterPro" id="IPR018097">
    <property type="entry name" value="EGF_Ca-bd_CS"/>
</dbReference>
<name>A0AAN7K8H2_9MYRT</name>
<keyword evidence="14" id="KW-1015">Disulfide bond</keyword>
<dbReference type="AlphaFoldDB" id="A0AAN7K8H2"/>
<dbReference type="Gene3D" id="1.10.510.10">
    <property type="entry name" value="Transferase(Phosphotransferase) domain 1"/>
    <property type="match status" value="1"/>
</dbReference>
<keyword evidence="13 20" id="KW-0472">Membrane</keyword>
<dbReference type="FunFam" id="2.10.25.10:FF:000038">
    <property type="entry name" value="Fibrillin 2"/>
    <property type="match status" value="1"/>
</dbReference>
<evidence type="ECO:0000313" key="24">
    <source>
        <dbReference type="Proteomes" id="UP001345219"/>
    </source>
</evidence>
<comment type="catalytic activity">
    <reaction evidence="16">
        <text>L-seryl-[protein] + ATP = O-phospho-L-seryl-[protein] + ADP + H(+)</text>
        <dbReference type="Rhea" id="RHEA:17989"/>
        <dbReference type="Rhea" id="RHEA-COMP:9863"/>
        <dbReference type="Rhea" id="RHEA-COMP:11604"/>
        <dbReference type="ChEBI" id="CHEBI:15378"/>
        <dbReference type="ChEBI" id="CHEBI:29999"/>
        <dbReference type="ChEBI" id="CHEBI:30616"/>
        <dbReference type="ChEBI" id="CHEBI:83421"/>
        <dbReference type="ChEBI" id="CHEBI:456216"/>
    </reaction>
</comment>
<comment type="caution">
    <text evidence="19">Lacks conserved residue(s) required for the propagation of feature annotation.</text>
</comment>